<dbReference type="GeneID" id="25561230"/>
<accession>A0A0L0DQR9</accession>
<dbReference type="RefSeq" id="XP_013761534.1">
    <property type="nucleotide sequence ID" value="XM_013906080.1"/>
</dbReference>
<gene>
    <name evidence="2" type="ORF">AMSG_01481</name>
</gene>
<sequence>MVFDLLARRHVMALPELLLAPYSAEDPQSLLSLLDGAAEASVVDASQALLPAAPLRAAARAYLISLYALHAIDALQQAAARNVPQALSAARGAASPLSATKRISLAQLLDDGDDATHSPPLCSDAEWRWIAFAANSAAFLVLCAVILAGVVRFREAYGYAWEVVEEFKLL</sequence>
<name>A0A0L0DQR9_THETB</name>
<evidence type="ECO:0000256" key="1">
    <source>
        <dbReference type="SAM" id="Phobius"/>
    </source>
</evidence>
<evidence type="ECO:0000313" key="2">
    <source>
        <dbReference type="EMBL" id="KNC54627.1"/>
    </source>
</evidence>
<keyword evidence="1" id="KW-1133">Transmembrane helix</keyword>
<organism evidence="2 3">
    <name type="scientific">Thecamonas trahens ATCC 50062</name>
    <dbReference type="NCBI Taxonomy" id="461836"/>
    <lineage>
        <taxon>Eukaryota</taxon>
        <taxon>Apusozoa</taxon>
        <taxon>Apusomonadida</taxon>
        <taxon>Apusomonadidae</taxon>
        <taxon>Thecamonas</taxon>
    </lineage>
</organism>
<dbReference type="AlphaFoldDB" id="A0A0L0DQR9"/>
<feature type="transmembrane region" description="Helical" evidence="1">
    <location>
        <begin position="129"/>
        <end position="151"/>
    </location>
</feature>
<keyword evidence="3" id="KW-1185">Reference proteome</keyword>
<proteinExistence type="predicted"/>
<dbReference type="Proteomes" id="UP000054408">
    <property type="component" value="Unassembled WGS sequence"/>
</dbReference>
<evidence type="ECO:0000313" key="3">
    <source>
        <dbReference type="Proteomes" id="UP000054408"/>
    </source>
</evidence>
<keyword evidence="1" id="KW-0472">Membrane</keyword>
<keyword evidence="1" id="KW-0812">Transmembrane</keyword>
<protein>
    <submittedName>
        <fullName evidence="2">Uncharacterized protein</fullName>
    </submittedName>
</protein>
<dbReference type="EMBL" id="GL349438">
    <property type="protein sequence ID" value="KNC54627.1"/>
    <property type="molecule type" value="Genomic_DNA"/>
</dbReference>
<reference evidence="2 3" key="1">
    <citation type="submission" date="2010-05" db="EMBL/GenBank/DDBJ databases">
        <title>The Genome Sequence of Thecamonas trahens ATCC 50062.</title>
        <authorList>
            <consortium name="The Broad Institute Genome Sequencing Platform"/>
            <person name="Russ C."/>
            <person name="Cuomo C."/>
            <person name="Shea T."/>
            <person name="Young S.K."/>
            <person name="Zeng Q."/>
            <person name="Koehrsen M."/>
            <person name="Haas B."/>
            <person name="Borodovsky M."/>
            <person name="Guigo R."/>
            <person name="Alvarado L."/>
            <person name="Berlin A."/>
            <person name="Bochicchio J."/>
            <person name="Borenstein D."/>
            <person name="Chapman S."/>
            <person name="Chen Z."/>
            <person name="Freedman E."/>
            <person name="Gellesch M."/>
            <person name="Goldberg J."/>
            <person name="Griggs A."/>
            <person name="Gujja S."/>
            <person name="Heilman E."/>
            <person name="Heiman D."/>
            <person name="Hepburn T."/>
            <person name="Howarth C."/>
            <person name="Jen D."/>
            <person name="Larson L."/>
            <person name="Mehta T."/>
            <person name="Park D."/>
            <person name="Pearson M."/>
            <person name="Roberts A."/>
            <person name="Saif S."/>
            <person name="Shenoy N."/>
            <person name="Sisk P."/>
            <person name="Stolte C."/>
            <person name="Sykes S."/>
            <person name="Thomson T."/>
            <person name="Walk T."/>
            <person name="White J."/>
            <person name="Yandava C."/>
            <person name="Burger G."/>
            <person name="Gray M.W."/>
            <person name="Holland P.W.H."/>
            <person name="King N."/>
            <person name="Lang F.B.F."/>
            <person name="Roger A.J."/>
            <person name="Ruiz-Trillo I."/>
            <person name="Lander E."/>
            <person name="Nusbaum C."/>
        </authorList>
    </citation>
    <scope>NUCLEOTIDE SEQUENCE [LARGE SCALE GENOMIC DNA]</scope>
    <source>
        <strain evidence="2 3">ATCC 50062</strain>
    </source>
</reference>